<keyword evidence="9" id="KW-0687">Ribonucleoprotein</keyword>
<dbReference type="GO" id="GO:0071004">
    <property type="term" value="C:U2-type prespliceosome"/>
    <property type="evidence" value="ECO:0007669"/>
    <property type="project" value="TreeGrafter"/>
</dbReference>
<evidence type="ECO:0000256" key="7">
    <source>
        <dbReference type="ARBA" id="ARBA00023187"/>
    </source>
</evidence>
<reference evidence="12" key="2">
    <citation type="journal article" name="BMC Genomics">
        <title>New genome assemblies reveal patterns of domestication and adaptation across Brettanomyces (Dekkera) species.</title>
        <authorList>
            <person name="Roach M.J."/>
            <person name="Borneman A.R."/>
        </authorList>
    </citation>
    <scope>NUCLEOTIDE SEQUENCE</scope>
    <source>
        <strain evidence="12">UCD 2041</strain>
    </source>
</reference>
<dbReference type="PANTHER" id="PTHR10701:SF0">
    <property type="entry name" value="SMALL NUCLEAR RIBONUCLEOPROTEIN-ASSOCIATED PROTEIN B"/>
    <property type="match status" value="1"/>
</dbReference>
<dbReference type="PROSITE" id="PS52002">
    <property type="entry name" value="SM"/>
    <property type="match status" value="1"/>
</dbReference>
<name>A0A871R2K1_DEKBR</name>
<dbReference type="RefSeq" id="XP_041137166.1">
    <property type="nucleotide sequence ID" value="XM_041278952.1"/>
</dbReference>
<evidence type="ECO:0000313" key="12">
    <source>
        <dbReference type="EMBL" id="QOU20673.1"/>
    </source>
</evidence>
<gene>
    <name evidence="12" type="ORF">BRETT_000384</name>
</gene>
<feature type="domain" description="Sm" evidence="11">
    <location>
        <begin position="28"/>
        <end position="124"/>
    </location>
</feature>
<protein>
    <recommendedName>
        <fullName evidence="10">Sm protein B</fullName>
    </recommendedName>
</protein>
<dbReference type="InterPro" id="IPR010920">
    <property type="entry name" value="LSM_dom_sf"/>
</dbReference>
<organism evidence="12 13">
    <name type="scientific">Dekkera bruxellensis</name>
    <name type="common">Brettanomyces custersii</name>
    <dbReference type="NCBI Taxonomy" id="5007"/>
    <lineage>
        <taxon>Eukaryota</taxon>
        <taxon>Fungi</taxon>
        <taxon>Dikarya</taxon>
        <taxon>Ascomycota</taxon>
        <taxon>Saccharomycotina</taxon>
        <taxon>Pichiomycetes</taxon>
        <taxon>Pichiales</taxon>
        <taxon>Pichiaceae</taxon>
        <taxon>Brettanomyces</taxon>
    </lineage>
</organism>
<evidence type="ECO:0000256" key="3">
    <source>
        <dbReference type="ARBA" id="ARBA00009123"/>
    </source>
</evidence>
<evidence type="ECO:0000256" key="5">
    <source>
        <dbReference type="ARBA" id="ARBA00022664"/>
    </source>
</evidence>
<evidence type="ECO:0000256" key="4">
    <source>
        <dbReference type="ARBA" id="ARBA00022490"/>
    </source>
</evidence>
<dbReference type="Proteomes" id="UP000663131">
    <property type="component" value="Chromosome 8"/>
</dbReference>
<dbReference type="OrthoDB" id="2020720at2759"/>
<accession>A0A871R2K1</accession>
<keyword evidence="8" id="KW-0539">Nucleus</keyword>
<dbReference type="Gene3D" id="2.30.30.100">
    <property type="match status" value="1"/>
</dbReference>
<dbReference type="SMART" id="SM00651">
    <property type="entry name" value="Sm"/>
    <property type="match status" value="1"/>
</dbReference>
<dbReference type="GO" id="GO:0005687">
    <property type="term" value="C:U4 snRNP"/>
    <property type="evidence" value="ECO:0007669"/>
    <property type="project" value="TreeGrafter"/>
</dbReference>
<keyword evidence="4" id="KW-0963">Cytoplasm</keyword>
<evidence type="ECO:0000256" key="1">
    <source>
        <dbReference type="ARBA" id="ARBA00004123"/>
    </source>
</evidence>
<dbReference type="GO" id="GO:0046540">
    <property type="term" value="C:U4/U6 x U5 tri-snRNP complex"/>
    <property type="evidence" value="ECO:0007669"/>
    <property type="project" value="TreeGrafter"/>
</dbReference>
<evidence type="ECO:0000256" key="10">
    <source>
        <dbReference type="ARBA" id="ARBA00041355"/>
    </source>
</evidence>
<dbReference type="AlphaFoldDB" id="A0A871R2K1"/>
<comment type="similarity">
    <text evidence="3">Belongs to the snRNP SmB/SmN family.</text>
</comment>
<dbReference type="GO" id="GO:0005737">
    <property type="term" value="C:cytoplasm"/>
    <property type="evidence" value="ECO:0007669"/>
    <property type="project" value="UniProtKB-SubCell"/>
</dbReference>
<keyword evidence="6" id="KW-0694">RNA-binding</keyword>
<dbReference type="InterPro" id="IPR050914">
    <property type="entry name" value="snRNP_SmB/NAA38-like"/>
</dbReference>
<dbReference type="GO" id="GO:0000398">
    <property type="term" value="P:mRNA splicing, via spliceosome"/>
    <property type="evidence" value="ECO:0007669"/>
    <property type="project" value="TreeGrafter"/>
</dbReference>
<dbReference type="GO" id="GO:0070990">
    <property type="term" value="F:snRNP binding"/>
    <property type="evidence" value="ECO:0007669"/>
    <property type="project" value="TreeGrafter"/>
</dbReference>
<dbReference type="GO" id="GO:0005685">
    <property type="term" value="C:U1 snRNP"/>
    <property type="evidence" value="ECO:0007669"/>
    <property type="project" value="TreeGrafter"/>
</dbReference>
<dbReference type="EMBL" id="CP063136">
    <property type="protein sequence ID" value="QOU20673.1"/>
    <property type="molecule type" value="Genomic_DNA"/>
</dbReference>
<dbReference type="PANTHER" id="PTHR10701">
    <property type="entry name" value="SMALL NUCLEAR RIBONUCLEOPROTEIN-ASSOCIATED PROTEIN B AND N"/>
    <property type="match status" value="1"/>
</dbReference>
<evidence type="ECO:0000256" key="8">
    <source>
        <dbReference type="ARBA" id="ARBA00023242"/>
    </source>
</evidence>
<comment type="subcellular location">
    <subcellularLocation>
        <location evidence="2">Cytoplasm</location>
    </subcellularLocation>
    <subcellularLocation>
        <location evidence="1">Nucleus</location>
    </subcellularLocation>
</comment>
<reference evidence="12" key="1">
    <citation type="submission" date="2020-10" db="EMBL/GenBank/DDBJ databases">
        <authorList>
            <person name="Palmer J.M."/>
        </authorList>
    </citation>
    <scope>NUCLEOTIDE SEQUENCE</scope>
    <source>
        <strain evidence="12">UCD 2041</strain>
    </source>
</reference>
<dbReference type="InterPro" id="IPR047575">
    <property type="entry name" value="Sm"/>
</dbReference>
<evidence type="ECO:0000313" key="13">
    <source>
        <dbReference type="Proteomes" id="UP000663131"/>
    </source>
</evidence>
<proteinExistence type="inferred from homology"/>
<dbReference type="InterPro" id="IPR001163">
    <property type="entry name" value="Sm_dom_euk/arc"/>
</dbReference>
<dbReference type="KEGG" id="bbrx:BRETT_000384"/>
<evidence type="ECO:0000256" key="9">
    <source>
        <dbReference type="ARBA" id="ARBA00023274"/>
    </source>
</evidence>
<keyword evidence="5" id="KW-0507">mRNA processing</keyword>
<dbReference type="GO" id="GO:0071013">
    <property type="term" value="C:catalytic step 2 spliceosome"/>
    <property type="evidence" value="ECO:0007669"/>
    <property type="project" value="TreeGrafter"/>
</dbReference>
<dbReference type="GO" id="GO:0005682">
    <property type="term" value="C:U5 snRNP"/>
    <property type="evidence" value="ECO:0007669"/>
    <property type="project" value="TreeGrafter"/>
</dbReference>
<keyword evidence="7" id="KW-0508">mRNA splicing</keyword>
<sequence length="157" mass="17382">MAIGQIPRKAKLVSPSFISHLIVPVLTNTTLSQSKLIGFKVKVTSTNTSEYIGTLLSFDGYMNIVLSDCEEFRLTKKSQLELRKQTKQKKYIIDESVIKEQKRLLGLVIIRGENVISVVALAAPNKLDAKPHLRLKRGKGVVKPVLKTLNGARAGSR</sequence>
<dbReference type="SUPFAM" id="SSF50182">
    <property type="entry name" value="Sm-like ribonucleoproteins"/>
    <property type="match status" value="1"/>
</dbReference>
<dbReference type="GO" id="GO:0005686">
    <property type="term" value="C:U2 snRNP"/>
    <property type="evidence" value="ECO:0007669"/>
    <property type="project" value="TreeGrafter"/>
</dbReference>
<dbReference type="Pfam" id="PF01423">
    <property type="entry name" value="LSM"/>
    <property type="match status" value="1"/>
</dbReference>
<evidence type="ECO:0000256" key="2">
    <source>
        <dbReference type="ARBA" id="ARBA00004496"/>
    </source>
</evidence>
<evidence type="ECO:0000256" key="6">
    <source>
        <dbReference type="ARBA" id="ARBA00022884"/>
    </source>
</evidence>
<dbReference type="GeneID" id="64572309"/>
<dbReference type="GO" id="GO:0003723">
    <property type="term" value="F:RNA binding"/>
    <property type="evidence" value="ECO:0007669"/>
    <property type="project" value="UniProtKB-KW"/>
</dbReference>
<evidence type="ECO:0000259" key="11">
    <source>
        <dbReference type="PROSITE" id="PS52002"/>
    </source>
</evidence>